<keyword evidence="3" id="KW-1185">Reference proteome</keyword>
<dbReference type="EMBL" id="JACHJQ010000005">
    <property type="protein sequence ID" value="MBB4908910.1"/>
    <property type="molecule type" value="Genomic_DNA"/>
</dbReference>
<keyword evidence="1" id="KW-0812">Transmembrane</keyword>
<feature type="transmembrane region" description="Helical" evidence="1">
    <location>
        <begin position="142"/>
        <end position="162"/>
    </location>
</feature>
<keyword evidence="1" id="KW-1133">Transmembrane helix</keyword>
<organism evidence="2 3">
    <name type="scientific">Actinophytocola algeriensis</name>
    <dbReference type="NCBI Taxonomy" id="1768010"/>
    <lineage>
        <taxon>Bacteria</taxon>
        <taxon>Bacillati</taxon>
        <taxon>Actinomycetota</taxon>
        <taxon>Actinomycetes</taxon>
        <taxon>Pseudonocardiales</taxon>
        <taxon>Pseudonocardiaceae</taxon>
    </lineage>
</organism>
<reference evidence="2 3" key="1">
    <citation type="submission" date="2020-08" db="EMBL/GenBank/DDBJ databases">
        <title>Genomic Encyclopedia of Type Strains, Phase III (KMG-III): the genomes of soil and plant-associated and newly described type strains.</title>
        <authorList>
            <person name="Whitman W."/>
        </authorList>
    </citation>
    <scope>NUCLEOTIDE SEQUENCE [LARGE SCALE GENOMIC DNA]</scope>
    <source>
        <strain evidence="2 3">CECT 8960</strain>
    </source>
</reference>
<protein>
    <recommendedName>
        <fullName evidence="4">FAR-17a/AIG1-like protein</fullName>
    </recommendedName>
</protein>
<dbReference type="RefSeq" id="WP_184812988.1">
    <property type="nucleotide sequence ID" value="NZ_JACHJQ010000005.1"/>
</dbReference>
<evidence type="ECO:0000313" key="3">
    <source>
        <dbReference type="Proteomes" id="UP000520767"/>
    </source>
</evidence>
<feature type="transmembrane region" description="Helical" evidence="1">
    <location>
        <begin position="82"/>
        <end position="100"/>
    </location>
</feature>
<proteinExistence type="predicted"/>
<dbReference type="AlphaFoldDB" id="A0A7W7VGB7"/>
<name>A0A7W7VGB7_9PSEU</name>
<dbReference type="Proteomes" id="UP000520767">
    <property type="component" value="Unassembled WGS sequence"/>
</dbReference>
<feature type="transmembrane region" description="Helical" evidence="1">
    <location>
        <begin position="53"/>
        <end position="70"/>
    </location>
</feature>
<evidence type="ECO:0000313" key="2">
    <source>
        <dbReference type="EMBL" id="MBB4908910.1"/>
    </source>
</evidence>
<feature type="transmembrane region" description="Helical" evidence="1">
    <location>
        <begin position="174"/>
        <end position="193"/>
    </location>
</feature>
<comment type="caution">
    <text evidence="2">The sequence shown here is derived from an EMBL/GenBank/DDBJ whole genome shotgun (WGS) entry which is preliminary data.</text>
</comment>
<sequence length="214" mass="23234">MHNPHLPPPPRLDAGVLAGVVAWRLVVAACAFTGFGAAFAMMSDPWPALSQQASLFTGLVYLGLALYPLFTGGRTHEPASPWLRGAVCVLLLLVAITYQMLMGGDVDDTYSLFEHVITPLVVLADWVLVGRSQARVRWWHPVSWLVFPLAYLVYFMAATPPLYGGFLDPDSSVFGGMVMFFALAALATGYLLYGIAKVKALQWQVAQVAPEVHG</sequence>
<gene>
    <name evidence="2" type="ORF">FHR82_005163</name>
</gene>
<keyword evidence="1" id="KW-0472">Membrane</keyword>
<accession>A0A7W7VGB7</accession>
<feature type="transmembrane region" description="Helical" evidence="1">
    <location>
        <begin position="112"/>
        <end position="130"/>
    </location>
</feature>
<evidence type="ECO:0008006" key="4">
    <source>
        <dbReference type="Google" id="ProtNLM"/>
    </source>
</evidence>
<evidence type="ECO:0000256" key="1">
    <source>
        <dbReference type="SAM" id="Phobius"/>
    </source>
</evidence>
<feature type="transmembrane region" description="Helical" evidence="1">
    <location>
        <begin position="21"/>
        <end position="41"/>
    </location>
</feature>